<evidence type="ECO:0000313" key="3">
    <source>
        <dbReference type="Proteomes" id="UP000053237"/>
    </source>
</evidence>
<sequence>MKTHCMAMQKSILFYVTHALHLSSALKSVALLFASRNDSVGRKECFRLLFWTCRKNTRESLYRHFVIFRDLWERERVEKINLIIATNSFEILCRGRTM</sequence>
<organism evidence="2 3">
    <name type="scientific">Albugo candida</name>
    <dbReference type="NCBI Taxonomy" id="65357"/>
    <lineage>
        <taxon>Eukaryota</taxon>
        <taxon>Sar</taxon>
        <taxon>Stramenopiles</taxon>
        <taxon>Oomycota</taxon>
        <taxon>Peronosporomycetes</taxon>
        <taxon>Albuginales</taxon>
        <taxon>Albuginaceae</taxon>
        <taxon>Albugo</taxon>
    </lineage>
</organism>
<dbReference type="EMBL" id="CAIX01000421">
    <property type="protein sequence ID" value="CCI50228.1"/>
    <property type="molecule type" value="Genomic_DNA"/>
</dbReference>
<evidence type="ECO:0000313" key="2">
    <source>
        <dbReference type="EMBL" id="CCI50228.1"/>
    </source>
</evidence>
<feature type="signal peptide" evidence="1">
    <location>
        <begin position="1"/>
        <end position="19"/>
    </location>
</feature>
<proteinExistence type="predicted"/>
<comment type="caution">
    <text evidence="2">The sequence shown here is derived from an EMBL/GenBank/DDBJ whole genome shotgun (WGS) entry which is preliminary data.</text>
</comment>
<keyword evidence="3" id="KW-1185">Reference proteome</keyword>
<reference evidence="2 3" key="1">
    <citation type="submission" date="2012-05" db="EMBL/GenBank/DDBJ databases">
        <title>Recombination and specialization in a pathogen metapopulation.</title>
        <authorList>
            <person name="Gardiner A."/>
            <person name="Kemen E."/>
            <person name="Schultz-Larsen T."/>
            <person name="MacLean D."/>
            <person name="Van Oosterhout C."/>
            <person name="Jones J.D.G."/>
        </authorList>
    </citation>
    <scope>NUCLEOTIDE SEQUENCE [LARGE SCALE GENOMIC DNA]</scope>
    <source>
        <strain evidence="2 3">Ac Nc2</strain>
    </source>
</reference>
<dbReference type="InParanoid" id="A0A024GTE3"/>
<name>A0A024GTE3_9STRA</name>
<protein>
    <recommendedName>
        <fullName evidence="4">Secreted protein</fullName>
    </recommendedName>
</protein>
<evidence type="ECO:0000256" key="1">
    <source>
        <dbReference type="SAM" id="SignalP"/>
    </source>
</evidence>
<gene>
    <name evidence="2" type="ORF">BN9_118110</name>
</gene>
<evidence type="ECO:0008006" key="4">
    <source>
        <dbReference type="Google" id="ProtNLM"/>
    </source>
</evidence>
<feature type="chain" id="PRO_5001532619" description="Secreted protein" evidence="1">
    <location>
        <begin position="20"/>
        <end position="98"/>
    </location>
</feature>
<dbReference type="Proteomes" id="UP000053237">
    <property type="component" value="Unassembled WGS sequence"/>
</dbReference>
<dbReference type="AlphaFoldDB" id="A0A024GTE3"/>
<accession>A0A024GTE3</accession>
<keyword evidence="1" id="KW-0732">Signal</keyword>